<keyword evidence="1" id="KW-0472">Membrane</keyword>
<dbReference type="AlphaFoldDB" id="A0A4V2FR72"/>
<dbReference type="RefSeq" id="WP_165438452.1">
    <property type="nucleotide sequence ID" value="NZ_SHKL01000001.1"/>
</dbReference>
<feature type="transmembrane region" description="Helical" evidence="1">
    <location>
        <begin position="69"/>
        <end position="90"/>
    </location>
</feature>
<proteinExistence type="predicted"/>
<organism evidence="2 3">
    <name type="scientific">Pseudonocardia sediminis</name>
    <dbReference type="NCBI Taxonomy" id="1397368"/>
    <lineage>
        <taxon>Bacteria</taxon>
        <taxon>Bacillati</taxon>
        <taxon>Actinomycetota</taxon>
        <taxon>Actinomycetes</taxon>
        <taxon>Pseudonocardiales</taxon>
        <taxon>Pseudonocardiaceae</taxon>
        <taxon>Pseudonocardia</taxon>
    </lineage>
</organism>
<dbReference type="EMBL" id="SHKL01000001">
    <property type="protein sequence ID" value="RZT87550.1"/>
    <property type="molecule type" value="Genomic_DNA"/>
</dbReference>
<comment type="caution">
    <text evidence="2">The sequence shown here is derived from an EMBL/GenBank/DDBJ whole genome shotgun (WGS) entry which is preliminary data.</text>
</comment>
<sequence>MTRDLEVGENFESWEHRIDHQLAFAHSRIDIVKKLTHGSYAKAGALSARCDDGERRIKALEHSVARLQAALYLVLVVALLAACVAVWAVVA</sequence>
<evidence type="ECO:0000313" key="2">
    <source>
        <dbReference type="EMBL" id="RZT87550.1"/>
    </source>
</evidence>
<evidence type="ECO:0000256" key="1">
    <source>
        <dbReference type="SAM" id="Phobius"/>
    </source>
</evidence>
<protein>
    <submittedName>
        <fullName evidence="2">Uncharacterized protein</fullName>
    </submittedName>
</protein>
<accession>A0A4V2FR72</accession>
<evidence type="ECO:0000313" key="3">
    <source>
        <dbReference type="Proteomes" id="UP000291591"/>
    </source>
</evidence>
<reference evidence="2 3" key="1">
    <citation type="submission" date="2019-02" db="EMBL/GenBank/DDBJ databases">
        <title>Sequencing the genomes of 1000 actinobacteria strains.</title>
        <authorList>
            <person name="Klenk H.-P."/>
        </authorList>
    </citation>
    <scope>NUCLEOTIDE SEQUENCE [LARGE SCALE GENOMIC DNA]</scope>
    <source>
        <strain evidence="2 3">DSM 45779</strain>
    </source>
</reference>
<keyword evidence="3" id="KW-1185">Reference proteome</keyword>
<keyword evidence="1" id="KW-0812">Transmembrane</keyword>
<gene>
    <name evidence="2" type="ORF">EV383_4475</name>
</gene>
<dbReference type="Proteomes" id="UP000291591">
    <property type="component" value="Unassembled WGS sequence"/>
</dbReference>
<name>A0A4V2FR72_PSEST</name>
<keyword evidence="1" id="KW-1133">Transmembrane helix</keyword>